<protein>
    <recommendedName>
        <fullName evidence="1">GerMN domain-containing protein</fullName>
    </recommendedName>
</protein>
<dbReference type="HOGENOM" id="CLU_965622_0_0_7"/>
<evidence type="ECO:0000259" key="1">
    <source>
        <dbReference type="SMART" id="SM00909"/>
    </source>
</evidence>
<accession>A5GDN9</accession>
<dbReference type="KEGG" id="gur:Gura_0091"/>
<dbReference type="AlphaFoldDB" id="A5GDN9"/>
<dbReference type="InterPro" id="IPR019606">
    <property type="entry name" value="GerMN"/>
</dbReference>
<proteinExistence type="predicted"/>
<organism evidence="2 3">
    <name type="scientific">Geotalea uraniireducens (strain Rf4)</name>
    <name type="common">Geobacter uraniireducens</name>
    <dbReference type="NCBI Taxonomy" id="351605"/>
    <lineage>
        <taxon>Bacteria</taxon>
        <taxon>Pseudomonadati</taxon>
        <taxon>Thermodesulfobacteriota</taxon>
        <taxon>Desulfuromonadia</taxon>
        <taxon>Geobacterales</taxon>
        <taxon>Geobacteraceae</taxon>
        <taxon>Geotalea</taxon>
    </lineage>
</organism>
<dbReference type="Proteomes" id="UP000006695">
    <property type="component" value="Chromosome"/>
</dbReference>
<dbReference type="STRING" id="351605.Gura_0091"/>
<reference evidence="2 3" key="1">
    <citation type="submission" date="2007-05" db="EMBL/GenBank/DDBJ databases">
        <title>Complete sequence of Geobacter uraniireducens Rf4.</title>
        <authorList>
            <consortium name="US DOE Joint Genome Institute"/>
            <person name="Copeland A."/>
            <person name="Lucas S."/>
            <person name="Lapidus A."/>
            <person name="Barry K."/>
            <person name="Detter J.C."/>
            <person name="Glavina del Rio T."/>
            <person name="Hammon N."/>
            <person name="Israni S."/>
            <person name="Dalin E."/>
            <person name="Tice H."/>
            <person name="Pitluck S."/>
            <person name="Chertkov O."/>
            <person name="Brettin T."/>
            <person name="Bruce D."/>
            <person name="Han C."/>
            <person name="Schmutz J."/>
            <person name="Larimer F."/>
            <person name="Land M."/>
            <person name="Hauser L."/>
            <person name="Kyrpides N."/>
            <person name="Mikhailova N."/>
            <person name="Shelobolina E."/>
            <person name="Aklujkar M."/>
            <person name="Lovley D."/>
            <person name="Richardson P."/>
        </authorList>
    </citation>
    <scope>NUCLEOTIDE SEQUENCE [LARGE SCALE GENOMIC DNA]</scope>
    <source>
        <strain evidence="2 3">Rf4</strain>
    </source>
</reference>
<dbReference type="EMBL" id="CP000698">
    <property type="protein sequence ID" value="ABQ24307.1"/>
    <property type="molecule type" value="Genomic_DNA"/>
</dbReference>
<name>A5GDN9_GEOUR</name>
<evidence type="ECO:0000313" key="3">
    <source>
        <dbReference type="Proteomes" id="UP000006695"/>
    </source>
</evidence>
<gene>
    <name evidence="2" type="ordered locus">Gura_0091</name>
</gene>
<feature type="domain" description="GerMN" evidence="1">
    <location>
        <begin position="83"/>
        <end position="170"/>
    </location>
</feature>
<evidence type="ECO:0000313" key="2">
    <source>
        <dbReference type="EMBL" id="ABQ24307.1"/>
    </source>
</evidence>
<dbReference type="Pfam" id="PF10646">
    <property type="entry name" value="Germane"/>
    <property type="match status" value="1"/>
</dbReference>
<keyword evidence="3" id="KW-1185">Reference proteome</keyword>
<dbReference type="SMART" id="SM00909">
    <property type="entry name" value="Germane"/>
    <property type="match status" value="1"/>
</dbReference>
<sequence>MLSLILVSLPFVGCKKKEASPPSKQARVSATNAYEKYFGPAPTTDKGTCYAFVIYFPSAKEPGKVVPFPFFTFDEGSIKKVALERLLTGMEVGSYRGEIAQPFASGTRILGVTEQQGAVAVNFSKEILASKADDAIERAILNAIVLTLSQFNGVKEVRVQVEGKEGGVIDGKEIGKFLGHGGLEKQPLTPTKTAVLKPSQPRLLSVTAMKDKGAKEVEEVEEVNAFFDRPVDIKELKMTDKDGRPFEGEVFHSVFDMAAVLKPKEPSIFKGGMPVKVRWKVTDKLGRQAEGESEFSLDVKEH</sequence>